<dbReference type="GeneID" id="85353417"/>
<gene>
    <name evidence="1" type="ORF">EV420DRAFT_1482194</name>
</gene>
<reference evidence="1" key="1">
    <citation type="submission" date="2023-06" db="EMBL/GenBank/DDBJ databases">
        <authorList>
            <consortium name="Lawrence Berkeley National Laboratory"/>
            <person name="Ahrendt S."/>
            <person name="Sahu N."/>
            <person name="Indic B."/>
            <person name="Wong-Bajracharya J."/>
            <person name="Merenyi Z."/>
            <person name="Ke H.-M."/>
            <person name="Monk M."/>
            <person name="Kocsube S."/>
            <person name="Drula E."/>
            <person name="Lipzen A."/>
            <person name="Balint B."/>
            <person name="Henrissat B."/>
            <person name="Andreopoulos B."/>
            <person name="Martin F.M."/>
            <person name="Harder C.B."/>
            <person name="Rigling D."/>
            <person name="Ford K.L."/>
            <person name="Foster G.D."/>
            <person name="Pangilinan J."/>
            <person name="Papanicolaou A."/>
            <person name="Barry K."/>
            <person name="LaButti K."/>
            <person name="Viragh M."/>
            <person name="Koriabine M."/>
            <person name="Yan M."/>
            <person name="Riley R."/>
            <person name="Champramary S."/>
            <person name="Plett K.L."/>
            <person name="Tsai I.J."/>
            <person name="Slot J."/>
            <person name="Sipos G."/>
            <person name="Plett J."/>
            <person name="Nagy L.G."/>
            <person name="Grigoriev I.V."/>
        </authorList>
    </citation>
    <scope>NUCLEOTIDE SEQUENCE</scope>
    <source>
        <strain evidence="1">CCBAS 213</strain>
    </source>
</reference>
<keyword evidence="2" id="KW-1185">Reference proteome</keyword>
<comment type="caution">
    <text evidence="1">The sequence shown here is derived from an EMBL/GenBank/DDBJ whole genome shotgun (WGS) entry which is preliminary data.</text>
</comment>
<evidence type="ECO:0000313" key="1">
    <source>
        <dbReference type="EMBL" id="KAK0452108.1"/>
    </source>
</evidence>
<proteinExistence type="predicted"/>
<protein>
    <submittedName>
        <fullName evidence="1">Uncharacterized protein</fullName>
    </submittedName>
</protein>
<evidence type="ECO:0000313" key="2">
    <source>
        <dbReference type="Proteomes" id="UP001175211"/>
    </source>
</evidence>
<sequence>MSTILGACLEPPSTKDLGSLTLGHDQNFNGFQLPILFDSCNWYKSQIVRYLLRLLLLAIGNFKVGGEDSYGPLSIVHRIPWEKMWFNPGSNWGPLAHKLIYYLPDHNKKEKEFLLFVSHQFMFDSAANINGGHISGIGRKTVSTNPISRMFLISDTHCAGCDGSYLFGAHSTMALLKLQLSSPYHCARQADGVSVTDLTYGYLKHEQVLPV</sequence>
<dbReference type="AlphaFoldDB" id="A0AA39K0G9"/>
<organism evidence="1 2">
    <name type="scientific">Armillaria tabescens</name>
    <name type="common">Ringless honey mushroom</name>
    <name type="synonym">Agaricus tabescens</name>
    <dbReference type="NCBI Taxonomy" id="1929756"/>
    <lineage>
        <taxon>Eukaryota</taxon>
        <taxon>Fungi</taxon>
        <taxon>Dikarya</taxon>
        <taxon>Basidiomycota</taxon>
        <taxon>Agaricomycotina</taxon>
        <taxon>Agaricomycetes</taxon>
        <taxon>Agaricomycetidae</taxon>
        <taxon>Agaricales</taxon>
        <taxon>Marasmiineae</taxon>
        <taxon>Physalacriaceae</taxon>
        <taxon>Desarmillaria</taxon>
    </lineage>
</organism>
<dbReference type="Proteomes" id="UP001175211">
    <property type="component" value="Unassembled WGS sequence"/>
</dbReference>
<dbReference type="EMBL" id="JAUEPS010000031">
    <property type="protein sequence ID" value="KAK0452108.1"/>
    <property type="molecule type" value="Genomic_DNA"/>
</dbReference>
<accession>A0AA39K0G9</accession>
<dbReference type="RefSeq" id="XP_060327942.1">
    <property type="nucleotide sequence ID" value="XM_060469869.1"/>
</dbReference>
<name>A0AA39K0G9_ARMTA</name>